<dbReference type="InterPro" id="IPR008638">
    <property type="entry name" value="FhaB/CdiA-like_TPS"/>
</dbReference>
<dbReference type="InterPro" id="IPR050909">
    <property type="entry name" value="Bact_Autotransporter_VF"/>
</dbReference>
<dbReference type="EMBL" id="PVHK01000083">
    <property type="protein sequence ID" value="PRH42170.1"/>
    <property type="molecule type" value="Genomic_DNA"/>
</dbReference>
<organism evidence="4 5">
    <name type="scientific">Burkholderia vietnamiensis</name>
    <dbReference type="NCBI Taxonomy" id="60552"/>
    <lineage>
        <taxon>Bacteria</taxon>
        <taxon>Pseudomonadati</taxon>
        <taxon>Pseudomonadota</taxon>
        <taxon>Betaproteobacteria</taxon>
        <taxon>Burkholderiales</taxon>
        <taxon>Burkholderiaceae</taxon>
        <taxon>Burkholderia</taxon>
        <taxon>Burkholderia cepacia complex</taxon>
    </lineage>
</organism>
<feature type="chain" id="PRO_5041233897" evidence="2">
    <location>
        <begin position="19"/>
        <end position="4254"/>
    </location>
</feature>
<dbReference type="Gene3D" id="2.160.20.10">
    <property type="entry name" value="Single-stranded right-handed beta-helix, Pectin lyase-like"/>
    <property type="match status" value="2"/>
</dbReference>
<dbReference type="NCBIfam" id="TIGR01901">
    <property type="entry name" value="adhes_NPXG"/>
    <property type="match status" value="1"/>
</dbReference>
<sequence length="4254" mass="422760">MRAAALMLLAAASAHAHAAGIMNLGAATARAAGGGSGAAGGVPGMPNLGVSPQQAAQASQPSIRNLGYAAHAIAAQIAAQQNAAAAAAKLPSSVPNGLAPGGLQVAAGATADTSNPVLWFNANAPTQSVDANGHVNVDVKQTGQNAVLTWETMNVGRQTTLNFDQSGGTQTNGANNWAVLNRVNDPSGRPSQILGNIAAQGAVYVINRNGVLFGAGSQVNVHSLVASSLNLLDMKKQLVPTADGIVASNLQFLSVQPGKTGGLAYPQSGSSSGVAGAIGRPNEVLGLGGPVLLSGAYQAPGDVTIEQGASITTHTNGTASDGGFVLVAAPNVTNAGSISATAGQVVLAAGVGVSLRPNTAGVTANPQVLLPELSGQIVKTDLQTGGTIDVTPAGTLTNTGIVQAARGNVNLLGSRVAQNGVVGVTTSVNTPGTITISTADEYASNDPLGNPYPGSGLVSSGTGGADNVNRAGLLSFGPQSVTTVLADSAGQTATSTPGTTFTPGGIAMTAGSVWFQRGSLIEAPGSNVSVTAYVPSVVSNSTPGQSAVPGRIYVDDGATIDVSGLADVHAPISQTLLTIDRIGQNELADSPLLRNSFLFGLKGVVVDSTLTGTRSDGVQWVGSPILNLSGYVNLIPRTVDQLLTNGGTITLSGSEVMTATGSSMNLNGGYVHYDGGMVNTTRLVDANGAIVPIGQASPYERYVGIAGQFVESHPRWGVTKSWFNPLQTGAAYQADYIVGGNAGTLDLFASQALVLDGDVSAQAFGGAKQTQGNSLPSGGTFNLGADPKLAGGALAGMAWNAAASTSLTINGIAGLVILQNEAPQLGALMPGFSIDTRLDPSASAALAANDPDNLPAAQVVPVATLNRGGFASLNVTGDRNAGKGIEVAQGTQLNLQPGGSVSLDSSAIGADVNIAGRVSAPSGKISVTSGGNVVVGPHGALDAAGQWVNNDVQAAPGTTPGNSQFVDGGSISLSAMQGSTRVNGADVDATGSIVLQPGSVLDVSSGGEMLANGQLLMRDGVPVGRGGNVTLQTYAASGATRQFGHTLDGGAPLPATQPSAGTIAMGGTILSEGFSGGGTLTLEALGLRIGGDRSAASPWDVYLPDSFFAQQGFGKYVLNAYYDSTIAPGATLALTQRNRMPDALALQRTGSGANLASAGLTTIGQLDAYHRQPTSLVLTGGNYLTWQSTPNGPPPSYADVTGAVTLASGASIHADAGTSIGFGSPLQVTVLGSVVAPGGSITLSADTGGGPFAQPGQATVFTPSAGRSVWLGADATLDAAGVALADPLAAPVRIGATTVTPHTGKVLPGGSVTLSSDAGYVVAQAGSTIDVSGASANFDRLQANGAYASQPVWSDAGSITLSAAYGLFADGKLAGHGGASQARGGTLTILPHQNGGSPGATALVVRQSGTLLPAGFAPGAAVPTPADSAAGQPSGVIEFAADRLDGSGIANLVLGDSTPSPLSAPVPTIAFAGNVSLALPESVTLNGGRIAAIGMDQLQTLLATPQQPGAAGSALDTLLSQAPAHPLGTKVTIDAPYVALAGPTATSSTPQFAPVETLSDATLNVNASFVDLRNQIQLNNFGHANLSSRGDIRLSSTSVSQQGNALLPGVLYTPGNVTFNAASLYPATGSTFIVDAVGPVDPVTGQRAPTTVTFGSTGASGTPLSAGGTLLVDATDIVQGGTVRAPSGALVFGVGDPASGATQKQFGTLPLVATDSVTFANGSVTSVSNGTSIIPYGTTIDGVEWQFNPLAGASAGDLNAPPAKYVGVNGARVALGKGATIDLSGGGDLQAAEWVPGTGGTRDVLAQYNVSYASGNGATAVPVNAGAGNVYAIVPGVQSPVAAYDPMFAQTLQPGVASNGTPTTTTATLDVGQAGLHDAIGKAVYLSGVPGLKPGYYTLLPGKYATLPGAYRVTVSGTGGNVVPGATQVRPDGTVTTAGYFADAVTGGRSATPTLFDVQSGATWQQYSQYTLKGANDFFAAQAAKQGNVTPPLPVDGGQLVLAATKALALGATLNAAPGALGAPAEVDIASRDIQITGSGSAALAGYLQIGSDALDSLNAGSLLIGGTRAATANGVTITPIANSVVVSNDAGSSLKGPEILIATRTDASGTDPNAANGLRVDAGASIAAAGDYPAAKDQPITIAGDGALLRVSNGAMAPLTRSGATGAGLLTVGAGATLSGGQALLLDSSGTLKADPSALLSAKAITVDGSAITFTNAGGAAAAGLPGFVIDPSGLAQFANADLVSLRSYGAMGFIGDVNATFGKHVDLSAGTFTSDGGRVTLNGQQIAFTNETGAPNGAVTPGRGTLTVNAQEIDFGAGTKSLSGFASANLSASAGIVGQGTGTFDFGALPVTLNAPVYLADTRSASTVKTAGALTLNGAAGAALPQTPVGGAWHFVGATLADNGATIAAPAGNVSLEATTGNLTIGSGSTVSSAGVSKQFFDVTQYAPAGSITLTADAGTVDPQPGATLDFSGAKGGGAAGSLTLSAPKQVVNLNGTIKGGAASGYAGGSLSLDTAGAADLDALAKTLASSGVNQSIDIHTRSGNLTLSAGNALSAHAVSLTADGGAGNASDAANGNVDVLGTIDASGKAGGQISLYGKSGVDIEGSLLAKATDASQRGGKVAIGTSATFDPAVADPYNASYGYENVSAAQSGAIRLGSNASIDVSGGTPGGTLDGTVDFRAPLLRDGTVNVVLDGSRVRGSRKTTVEAYAVWSTADATTGSQHFDGLVDPAGWYDGSGHLLAGTFTVPGSTPATYSYTPGGAGGGTLVNDAAGESTAVTEDQLRNGISGSGFTGLSGAYFAAAAANADHVAFYGYRADASGAAPGTLMAFVQHGPDGVAGQFAAASLQNFSVAPGIELANPGRAVNGGNISVLSNWNLGAGAPNNSGSITPDFRYRSTIAPTLTFRAANDFDAYASISDGFYQSQVASILGGSGPATATGTYTDAKQQFDQLVSLDDPTQVTVTFTNGGTAGLTSLDPNAMLVSPLTGQTGGYYSAYLSYTGAWQQDIEAWTSPNSSSIYTGHILPVRPSVTPAPVLADHSTYSDYLTAYWGSDLTSGPAPGTYMNGYTPRTVTSFGTPAAPTPPTGLAANATLSEQRAYLADYANYMLAYSRYFNRRLPSLFTPPVRAYNVFYAPIAPSSVPDTGVVNIGALPGNAAANVPTANNPLPVAFATLLGGESSSYRIVSGADVSSANPLALQPASTSTNAAAASANLGNVVLSGHTGYVDSNGLTLVEPVTIRTGKGSIDVAAGNDVSLFDTSRVADPSTLIIPGVIYTAGAPAAGAPPVGLTTAIAHGNVAGLQDVLVTSAVNPDSAGDITIHARRDIKGMQKVIDANGTVTGNAGNSIDQYWWQWMQITGAKTADGNTLVAPLARTSIDFGAFDQGVMSVGGNVSLSAGGNISDLAVSLPTTWYKDATGQPVTVGGGNLSVRADGDILSGTYFVAKGAGVISAGGSIGSDIAVPVSIPGQAPVAVSTILATQDGVFDVTGRQGVELGAVLDPSYASAFPQAGDSPTHQINLQYYGQYADSQGYSPTSSVNVSSTTGDIRLGAIGSLLTGANGVLPASVNLTAFSGGIDVESGGTLFPSALGQLNLIADRSVRLSNAAALSVGSDTAPATQFGLSDADPSTMPSPTNPLAVAAIPALTDATLAAHARTALHGDDATPARIYSVNGSIVNGVADTSADGDGFYRNLLTLSIDKPSLVQAGQDIVNLAFWGQNLRGSDVTRIVAGRDIYDTPTPQNGSGVVPVLSVGGPGWFDVQAGRNIGPLTSQAELYNQHANTGGIAHVFTGIDAVGNANNPNLPHQSANVDVLFGVGPGIDVPGFVAAYVAPGSSVAGVPSATPALIAFMEQYDAGLRVDTGLQADHDAALAKVGRLTAAEAWKQFQALPSYVQQRFAQKVLFGVLAQVGADYNDPSSPYRGQYARGYQAINTLFPGSLGYTANSLGGGSNGANRQVATGNLDIRSTTIQTQQGGDVTILGPGGQALVGSTTAPPQIVDGTGSVVAGPGTMGILTLEKGNVDIFTDQSVLLAQSRIFTEQGGDMTIWSSSGDINAGKGAKTAADTPAPQYVCDANHYCTVDARGQVTGAGIATLQSIPGAPKGTVNLIAPRGTVDAGDAGIRAGNLNVAALHVVNADNIQVTGTVNGIPLVQAVNTGALTAASSAASAASQAAQDIAKNNASGVAPRRWTISVQVEGFGDNGPDGGSKRRRPEQVGYDSSNSVSLLGFGAPGATQKTLLSKDELAKLNRF</sequence>
<evidence type="ECO:0000313" key="5">
    <source>
        <dbReference type="Proteomes" id="UP000237632"/>
    </source>
</evidence>
<dbReference type="SMART" id="SM00912">
    <property type="entry name" value="Haemagg_act"/>
    <property type="match status" value="1"/>
</dbReference>
<comment type="caution">
    <text evidence="4">The sequence shown here is derived from an EMBL/GenBank/DDBJ whole genome shotgun (WGS) entry which is preliminary data.</text>
</comment>
<evidence type="ECO:0000313" key="4">
    <source>
        <dbReference type="EMBL" id="PRH42170.1"/>
    </source>
</evidence>
<reference evidence="4 5" key="1">
    <citation type="submission" date="2018-03" db="EMBL/GenBank/DDBJ databases">
        <authorList>
            <person name="Nguyen K."/>
            <person name="Fouts D."/>
            <person name="Sutton G."/>
        </authorList>
    </citation>
    <scope>NUCLEOTIDE SEQUENCE [LARGE SCALE GENOMIC DNA]</scope>
    <source>
        <strain evidence="4 5">AU3578</strain>
    </source>
</reference>
<accession>A0AA44Y1N1</accession>
<dbReference type="SUPFAM" id="SSF51126">
    <property type="entry name" value="Pectin lyase-like"/>
    <property type="match status" value="1"/>
</dbReference>
<dbReference type="PANTHER" id="PTHR12338:SF5">
    <property type="entry name" value="ANTIGEN 43-RELATED"/>
    <property type="match status" value="1"/>
</dbReference>
<keyword evidence="2" id="KW-0732">Signal</keyword>
<feature type="signal peptide" evidence="2">
    <location>
        <begin position="1"/>
        <end position="18"/>
    </location>
</feature>
<dbReference type="InterPro" id="IPR011050">
    <property type="entry name" value="Pectin_lyase_fold/virulence"/>
</dbReference>
<protein>
    <submittedName>
        <fullName evidence="4">Filamentous hemagglutinin</fullName>
    </submittedName>
</protein>
<dbReference type="Proteomes" id="UP000237632">
    <property type="component" value="Unassembled WGS sequence"/>
</dbReference>
<feature type="domain" description="Filamentous haemagglutinin FhaB/tRNA nuclease CdiA-like TPS" evidence="3">
    <location>
        <begin position="110"/>
        <end position="235"/>
    </location>
</feature>
<gene>
    <name evidence="4" type="ORF">C6T65_11370</name>
</gene>
<dbReference type="InterPro" id="IPR021026">
    <property type="entry name" value="Filamn_hemagglutn_DUF3739"/>
</dbReference>
<dbReference type="InterPro" id="IPR012334">
    <property type="entry name" value="Pectin_lyas_fold"/>
</dbReference>
<evidence type="ECO:0000259" key="3">
    <source>
        <dbReference type="SMART" id="SM00912"/>
    </source>
</evidence>
<name>A0AA44Y1N1_BURVI</name>
<evidence type="ECO:0000256" key="1">
    <source>
        <dbReference type="SAM" id="MobiDB-lite"/>
    </source>
</evidence>
<dbReference type="PANTHER" id="PTHR12338">
    <property type="entry name" value="AUTOTRANSPORTER"/>
    <property type="match status" value="1"/>
</dbReference>
<evidence type="ECO:0000256" key="2">
    <source>
        <dbReference type="SAM" id="SignalP"/>
    </source>
</evidence>
<dbReference type="Pfam" id="PF12545">
    <property type="entry name" value="DUF3739"/>
    <property type="match status" value="1"/>
</dbReference>
<feature type="region of interest" description="Disordered" evidence="1">
    <location>
        <begin position="4199"/>
        <end position="4223"/>
    </location>
</feature>
<proteinExistence type="predicted"/>